<sequence length="105" mass="12321">MKVREHARALVHARLGYFNAVYGFSVGKVFIKNHKSRWGSCSEKGNLNFNYKIFFLPPALKDYIIIHELCHLGEFNHSSAFWTLVARAAPRWRECRRALRRLSSR</sequence>
<comment type="caution">
    <text evidence="2">The sequence shown here is derived from an EMBL/GenBank/DDBJ whole genome shotgun (WGS) entry which is preliminary data.</text>
</comment>
<evidence type="ECO:0000313" key="3">
    <source>
        <dbReference type="Proteomes" id="UP000178585"/>
    </source>
</evidence>
<protein>
    <recommendedName>
        <fullName evidence="1">YgjP-like metallopeptidase domain-containing protein</fullName>
    </recommendedName>
</protein>
<dbReference type="Gene3D" id="3.30.2010.10">
    <property type="entry name" value="Metalloproteases ('zincins'), catalytic domain"/>
    <property type="match status" value="1"/>
</dbReference>
<dbReference type="CDD" id="cd07344">
    <property type="entry name" value="M48_yhfN_like"/>
    <property type="match status" value="1"/>
</dbReference>
<name>A0A1F4XWT7_9BACT</name>
<organism evidence="2 3">
    <name type="scientific">Candidatus Adlerbacteria bacterium RIFCSPLOWO2_01_FULL_54_21b</name>
    <dbReference type="NCBI Taxonomy" id="1797245"/>
    <lineage>
        <taxon>Bacteria</taxon>
        <taxon>Candidatus Adleribacteriota</taxon>
    </lineage>
</organism>
<evidence type="ECO:0000259" key="1">
    <source>
        <dbReference type="Pfam" id="PF01863"/>
    </source>
</evidence>
<gene>
    <name evidence="2" type="ORF">A2949_02745</name>
</gene>
<dbReference type="InterPro" id="IPR002725">
    <property type="entry name" value="YgjP-like_metallopeptidase"/>
</dbReference>
<dbReference type="InterPro" id="IPR053136">
    <property type="entry name" value="UTP_pyrophosphatase-like"/>
</dbReference>
<dbReference type="PANTHER" id="PTHR30399:SF1">
    <property type="entry name" value="UTP PYROPHOSPHATASE"/>
    <property type="match status" value="1"/>
</dbReference>
<dbReference type="PANTHER" id="PTHR30399">
    <property type="entry name" value="UNCHARACTERIZED PROTEIN YGJP"/>
    <property type="match status" value="1"/>
</dbReference>
<accession>A0A1F4XWT7</accession>
<evidence type="ECO:0000313" key="2">
    <source>
        <dbReference type="EMBL" id="OGC86187.1"/>
    </source>
</evidence>
<reference evidence="2 3" key="1">
    <citation type="journal article" date="2016" name="Nat. Commun.">
        <title>Thousands of microbial genomes shed light on interconnected biogeochemical processes in an aquifer system.</title>
        <authorList>
            <person name="Anantharaman K."/>
            <person name="Brown C.T."/>
            <person name="Hug L.A."/>
            <person name="Sharon I."/>
            <person name="Castelle C.J."/>
            <person name="Probst A.J."/>
            <person name="Thomas B.C."/>
            <person name="Singh A."/>
            <person name="Wilkins M.J."/>
            <person name="Karaoz U."/>
            <person name="Brodie E.L."/>
            <person name="Williams K.H."/>
            <person name="Hubbard S.S."/>
            <person name="Banfield J.F."/>
        </authorList>
    </citation>
    <scope>NUCLEOTIDE SEQUENCE [LARGE SCALE GENOMIC DNA]</scope>
</reference>
<feature type="domain" description="YgjP-like metallopeptidase" evidence="1">
    <location>
        <begin position="4"/>
        <end position="101"/>
    </location>
</feature>
<proteinExistence type="predicted"/>
<dbReference type="AlphaFoldDB" id="A0A1F4XWT7"/>
<dbReference type="STRING" id="1797245.A2949_02745"/>
<dbReference type="Pfam" id="PF01863">
    <property type="entry name" value="YgjP-like"/>
    <property type="match status" value="1"/>
</dbReference>
<dbReference type="EMBL" id="MEWZ01000029">
    <property type="protein sequence ID" value="OGC86187.1"/>
    <property type="molecule type" value="Genomic_DNA"/>
</dbReference>
<dbReference type="Proteomes" id="UP000178585">
    <property type="component" value="Unassembled WGS sequence"/>
</dbReference>